<dbReference type="PANTHER" id="PTHR34065">
    <property type="entry name" value="CELL DIVISION CONTROL PROTEIN 14"/>
    <property type="match status" value="1"/>
</dbReference>
<dbReference type="EMBL" id="KV429045">
    <property type="protein sequence ID" value="KZT71537.1"/>
    <property type="molecule type" value="Genomic_DNA"/>
</dbReference>
<feature type="region of interest" description="Disordered" evidence="1">
    <location>
        <begin position="266"/>
        <end position="301"/>
    </location>
</feature>
<gene>
    <name evidence="2" type="ORF">DAEQUDRAFT_763762</name>
</gene>
<sequence length="545" mass="58962">MDDEQAMKDVLQDALDELVSTRSSSARVGEVLSELERFMAELCSHPVTDQEAAERLFVFTRLQDTFECNVPSRILQWMSPARKRLEEVTGSNKPSSEYHDRRREVATISGQLLQGLSIIQGVALTHKGSKSFLGRQYAMQIMLDVLLTSRHVPWGAPLKDSDKALPSPSNANGDRSAPPPNVNPAFMHLTCVTLDTLLCVLVDASHALRTFEELNGLQIIVKLLKRSGSPREIRMKCLEFLYFYLLDETGVSTTAPAEALSPLEVETPLSSVPSSPTSPVDRFKPSHRSQPSMSSLGSRDTSDSSIFSALSAASTSATSLPSVQNTPKSSAYYPSDPESPTPVSRGPLPSAARLVTPPSQRPQQRNLMMLKKDVDYTPQSPKKVQIAGLGVGTPRSATPMRAQSKLRAAEDIVSSEASETDDSSDPLRFAAAMPRPKFAVQSHKRAESMLSEMPSAASSPDTAKTPVPLSKHRRARSELDVLGTPAAATPQGRATSSGAVLQRVSHRKATCAKTTEEKKELLGTLLGNVDALVAGVRQQGIWGLG</sequence>
<feature type="region of interest" description="Disordered" evidence="1">
    <location>
        <begin position="446"/>
        <end position="470"/>
    </location>
</feature>
<proteinExistence type="predicted"/>
<feature type="compositionally biased region" description="Low complexity" evidence="1">
    <location>
        <begin position="292"/>
        <end position="301"/>
    </location>
</feature>
<feature type="region of interest" description="Disordered" evidence="1">
    <location>
        <begin position="388"/>
        <end position="425"/>
    </location>
</feature>
<organism evidence="2 3">
    <name type="scientific">Daedalea quercina L-15889</name>
    <dbReference type="NCBI Taxonomy" id="1314783"/>
    <lineage>
        <taxon>Eukaryota</taxon>
        <taxon>Fungi</taxon>
        <taxon>Dikarya</taxon>
        <taxon>Basidiomycota</taxon>
        <taxon>Agaricomycotina</taxon>
        <taxon>Agaricomycetes</taxon>
        <taxon>Polyporales</taxon>
        <taxon>Fomitopsis</taxon>
    </lineage>
</organism>
<protein>
    <submittedName>
        <fullName evidence="2">CDC14-domain-containing protein</fullName>
    </submittedName>
</protein>
<reference evidence="2 3" key="1">
    <citation type="journal article" date="2016" name="Mol. Biol. Evol.">
        <title>Comparative Genomics of Early-Diverging Mushroom-Forming Fungi Provides Insights into the Origins of Lignocellulose Decay Capabilities.</title>
        <authorList>
            <person name="Nagy L.G."/>
            <person name="Riley R."/>
            <person name="Tritt A."/>
            <person name="Adam C."/>
            <person name="Daum C."/>
            <person name="Floudas D."/>
            <person name="Sun H."/>
            <person name="Yadav J.S."/>
            <person name="Pangilinan J."/>
            <person name="Larsson K.H."/>
            <person name="Matsuura K."/>
            <person name="Barry K."/>
            <person name="Labutti K."/>
            <person name="Kuo R."/>
            <person name="Ohm R.A."/>
            <person name="Bhattacharya S.S."/>
            <person name="Shirouzu T."/>
            <person name="Yoshinaga Y."/>
            <person name="Martin F.M."/>
            <person name="Grigoriev I.V."/>
            <person name="Hibbett D.S."/>
        </authorList>
    </citation>
    <scope>NUCLEOTIDE SEQUENCE [LARGE SCALE GENOMIC DNA]</scope>
    <source>
        <strain evidence="2 3">L-15889</strain>
    </source>
</reference>
<evidence type="ECO:0000313" key="3">
    <source>
        <dbReference type="Proteomes" id="UP000076727"/>
    </source>
</evidence>
<feature type="compositionally biased region" description="Low complexity" evidence="1">
    <location>
        <begin position="267"/>
        <end position="280"/>
    </location>
</feature>
<accession>A0A165S4Y6</accession>
<evidence type="ECO:0000256" key="1">
    <source>
        <dbReference type="SAM" id="MobiDB-lite"/>
    </source>
</evidence>
<dbReference type="PANTHER" id="PTHR34065:SF1">
    <property type="entry name" value="CELL DIVISION CONTROL PROTEIN 14"/>
    <property type="match status" value="1"/>
</dbReference>
<keyword evidence="3" id="KW-1185">Reference proteome</keyword>
<dbReference type="AlphaFoldDB" id="A0A165S4Y6"/>
<evidence type="ECO:0000313" key="2">
    <source>
        <dbReference type="EMBL" id="KZT71537.1"/>
    </source>
</evidence>
<feature type="region of interest" description="Disordered" evidence="1">
    <location>
        <begin position="317"/>
        <end position="365"/>
    </location>
</feature>
<name>A0A165S4Y6_9APHY</name>
<dbReference type="Proteomes" id="UP000076727">
    <property type="component" value="Unassembled WGS sequence"/>
</dbReference>
<feature type="region of interest" description="Disordered" evidence="1">
    <location>
        <begin position="158"/>
        <end position="179"/>
    </location>
</feature>
<dbReference type="Pfam" id="PF08045">
    <property type="entry name" value="CDC14"/>
    <property type="match status" value="2"/>
</dbReference>
<dbReference type="InterPro" id="IPR012535">
    <property type="entry name" value="Cell_div_Cdc14"/>
</dbReference>
<dbReference type="STRING" id="1314783.A0A165S4Y6"/>
<dbReference type="OrthoDB" id="5357220at2759"/>